<accession>A0A564ZL57</accession>
<dbReference type="AlphaFoldDB" id="A0A564ZL57"/>
<dbReference type="Pfam" id="PF00293">
    <property type="entry name" value="NUDIX"/>
    <property type="match status" value="1"/>
</dbReference>
<dbReference type="GO" id="GO:0019693">
    <property type="term" value="P:ribose phosphate metabolic process"/>
    <property type="evidence" value="ECO:0007669"/>
    <property type="project" value="TreeGrafter"/>
</dbReference>
<dbReference type="GO" id="GO:0005829">
    <property type="term" value="C:cytosol"/>
    <property type="evidence" value="ECO:0007669"/>
    <property type="project" value="TreeGrafter"/>
</dbReference>
<evidence type="ECO:0000256" key="2">
    <source>
        <dbReference type="ARBA" id="ARBA00022801"/>
    </source>
</evidence>
<evidence type="ECO:0000256" key="1">
    <source>
        <dbReference type="ARBA" id="ARBA00001946"/>
    </source>
</evidence>
<dbReference type="PANTHER" id="PTHR11839">
    <property type="entry name" value="UDP/ADP-SUGAR PYROPHOSPHATASE"/>
    <property type="match status" value="1"/>
</dbReference>
<keyword evidence="5" id="KW-1185">Reference proteome</keyword>
<gene>
    <name evidence="4" type="ORF">MELA_01776</name>
</gene>
<evidence type="ECO:0000313" key="4">
    <source>
        <dbReference type="EMBL" id="VUZ85392.1"/>
    </source>
</evidence>
<organism evidence="4 5">
    <name type="scientific">Candidatus Methylomirabilis lanthanidiphila</name>
    <dbReference type="NCBI Taxonomy" id="2211376"/>
    <lineage>
        <taxon>Bacteria</taxon>
        <taxon>Candidatus Methylomirabilota</taxon>
        <taxon>Candidatus Methylomirabilia</taxon>
        <taxon>Candidatus Methylomirabilales</taxon>
        <taxon>Candidatus Methylomirabilaceae</taxon>
        <taxon>Candidatus Methylomirabilis</taxon>
    </lineage>
</organism>
<dbReference type="CDD" id="cd03424">
    <property type="entry name" value="NUDIX_ADPRase_Nudt5_UGPPase_Nudt14"/>
    <property type="match status" value="1"/>
</dbReference>
<evidence type="ECO:0000259" key="3">
    <source>
        <dbReference type="PROSITE" id="PS51462"/>
    </source>
</evidence>
<dbReference type="GO" id="GO:0006753">
    <property type="term" value="P:nucleoside phosphate metabolic process"/>
    <property type="evidence" value="ECO:0007669"/>
    <property type="project" value="TreeGrafter"/>
</dbReference>
<proteinExistence type="predicted"/>
<dbReference type="PROSITE" id="PS51462">
    <property type="entry name" value="NUDIX"/>
    <property type="match status" value="1"/>
</dbReference>
<dbReference type="GO" id="GO:0016787">
    <property type="term" value="F:hydrolase activity"/>
    <property type="evidence" value="ECO:0007669"/>
    <property type="project" value="UniProtKB-KW"/>
</dbReference>
<dbReference type="InterPro" id="IPR000086">
    <property type="entry name" value="NUDIX_hydrolase_dom"/>
</dbReference>
<sequence length="219" mass="24730">MTNVGLTHPPKTFMLRASMRAVAGGGVKLFEQVLRTQVVYAGAYLSTERRTVVLPDGRQAIRDIVRPPDAVAIVPIDDDGRIYLVRQYRPAIRRAIYEIPAGIIDPGERPTTTARRECEEEIGLRPRRLLKLCTFYSAVGFSTGSIRLFLAQGLVTGRNRHHDATEFLQVHAVPFEQAYRWVLSNTIVDAKSIVGILWAKQRLDLPSLRDRRRPAARRC</sequence>
<protein>
    <submittedName>
        <fullName evidence="4">NUDIX hydrolase</fullName>
    </submittedName>
</protein>
<dbReference type="Proteomes" id="UP000334340">
    <property type="component" value="Unassembled WGS sequence"/>
</dbReference>
<feature type="domain" description="Nudix hydrolase" evidence="3">
    <location>
        <begin position="66"/>
        <end position="195"/>
    </location>
</feature>
<dbReference type="SUPFAM" id="SSF55811">
    <property type="entry name" value="Nudix"/>
    <property type="match status" value="1"/>
</dbReference>
<name>A0A564ZL57_9BACT</name>
<comment type="cofactor">
    <cofactor evidence="1">
        <name>Mg(2+)</name>
        <dbReference type="ChEBI" id="CHEBI:18420"/>
    </cofactor>
</comment>
<dbReference type="EMBL" id="CABIKM010000026">
    <property type="protein sequence ID" value="VUZ85392.1"/>
    <property type="molecule type" value="Genomic_DNA"/>
</dbReference>
<keyword evidence="2 4" id="KW-0378">Hydrolase</keyword>
<reference evidence="4 5" key="1">
    <citation type="submission" date="2019-07" db="EMBL/GenBank/DDBJ databases">
        <authorList>
            <person name="Cremers G."/>
        </authorList>
    </citation>
    <scope>NUCLEOTIDE SEQUENCE [LARGE SCALE GENOMIC DNA]</scope>
</reference>
<evidence type="ECO:0000313" key="5">
    <source>
        <dbReference type="Proteomes" id="UP000334340"/>
    </source>
</evidence>
<dbReference type="InterPro" id="IPR015797">
    <property type="entry name" value="NUDIX_hydrolase-like_dom_sf"/>
</dbReference>
<dbReference type="PANTHER" id="PTHR11839:SF18">
    <property type="entry name" value="NUDIX HYDROLASE DOMAIN-CONTAINING PROTEIN"/>
    <property type="match status" value="1"/>
</dbReference>
<dbReference type="Gene3D" id="3.90.79.10">
    <property type="entry name" value="Nucleoside Triphosphate Pyrophosphohydrolase"/>
    <property type="match status" value="1"/>
</dbReference>